<sequence length="1127" mass="126809">MLAPTILLALAALTGANEAHDWVIRDPATIRCAANEFLDTIELACMPCSVMGDDVTGVHLIGDARHVDAHGNALNCRCPVGFTQTTEECADEAGTDGTCRSLRCEACAVTSLSDSSNCTKGVTSCAANQRLVERDASGNVIKNTCEACPAGQFITLSDTHVSGQFYRASPYECQTCPDGDMAYSQAEKACTCTTGARVGVAAVGPQSCIDALQHDDTIAVYPESAASNIRYSNVQAKHNGDASDVDHVESMLVQHHFARAATKCRYHDNTPVSDEACQALANLCVLTQYDLSSVACEAFHDTMRDRASINNLGMHKQMPWLAYTRDGGVQVRDGLTLRKDPSVQMALSFRGQETGEHKLRWRLASYAMNGTLVSFEALSTQFFYCGMDAPRTGSGGGSASDTSWLRYGYSVRHNFKCDLKLLQSKDPVFYELYLVDMARDGCSTFDGEEKQECLIPVPVLNKALRSRDAQSVNKNGRTEDGDDDIFVRRFTLFDSLSGRDAKYYEDAHKPKLLRFAVEITLRIVASGRYASSIYTPILELKYRERTREAIEEGYKMAQTKVEFEVEYSMSSSRFWRVGKGFIYFFVAVVGCWWLWSVGQYQRRNHAVDSANMPSGGLTLGYLFNILLLLGRLFVHVFFPLCFCLCSYWFVFFKMQSTAYALLPTENRHDGKDFEYWGVRTLIISLWVTQTLVVFQLVYKQCTMEVLFVDWEPARAPDPQSPFPISAWRSIFVANEWAELQTTRRTSVHFILFWLGFFLVGLGLEHNATARPRIDRNDFTPGHHNIALRFVNTTFFWLALAFIQWLWNYLIYQRFVSEPEAQSFIDVCTVAKVSVLVLDAEYHGWYVHGDAAYEHADDTMAQLSNHLLEDPGGQARLVPDMPEAHVFQLWLSPAFRRAWRNVQDRVMDKTLELPDPEADVAAREATRRIASRDSRRRGPATEADERRRQRAEALHAAKVSRENAAPPPLGQARLGRRNVLFGGTDLQEKARRIQGASRVGAFVRTFFQHGFAESHGLDWQAARPDTFDRIMGKGPPPTADGSVILQPDKGWFFGEGDLQFTQCLFLGHDWELLVQEILTFAVADIWFRNTTLSIFLVFLLHHFIRLVCEAYSARNIAESSMVDERFLI</sequence>
<dbReference type="Pfam" id="PF09773">
    <property type="entry name" value="Meckelin"/>
    <property type="match status" value="1"/>
</dbReference>
<feature type="transmembrane region" description="Helical" evidence="2">
    <location>
        <begin position="675"/>
        <end position="698"/>
    </location>
</feature>
<name>A0A8J2SD35_9STRA</name>
<dbReference type="Proteomes" id="UP000789595">
    <property type="component" value="Unassembled WGS sequence"/>
</dbReference>
<evidence type="ECO:0008006" key="6">
    <source>
        <dbReference type="Google" id="ProtNLM"/>
    </source>
</evidence>
<feature type="transmembrane region" description="Helical" evidence="2">
    <location>
        <begin position="636"/>
        <end position="654"/>
    </location>
</feature>
<evidence type="ECO:0000256" key="2">
    <source>
        <dbReference type="SAM" id="Phobius"/>
    </source>
</evidence>
<organism evidence="4 5">
    <name type="scientific">Pelagomonas calceolata</name>
    <dbReference type="NCBI Taxonomy" id="35677"/>
    <lineage>
        <taxon>Eukaryota</taxon>
        <taxon>Sar</taxon>
        <taxon>Stramenopiles</taxon>
        <taxon>Ochrophyta</taxon>
        <taxon>Pelagophyceae</taxon>
        <taxon>Pelagomonadales</taxon>
        <taxon>Pelagomonadaceae</taxon>
        <taxon>Pelagomonas</taxon>
    </lineage>
</organism>
<evidence type="ECO:0000256" key="3">
    <source>
        <dbReference type="SAM" id="SignalP"/>
    </source>
</evidence>
<feature type="transmembrane region" description="Helical" evidence="2">
    <location>
        <begin position="746"/>
        <end position="764"/>
    </location>
</feature>
<keyword evidence="2" id="KW-0472">Membrane</keyword>
<keyword evidence="3" id="KW-0732">Signal</keyword>
<dbReference type="PANTHER" id="PTHR21274">
    <property type="entry name" value="MECKELIN"/>
    <property type="match status" value="1"/>
</dbReference>
<proteinExistence type="predicted"/>
<keyword evidence="5" id="KW-1185">Reference proteome</keyword>
<dbReference type="OrthoDB" id="419138at2759"/>
<feature type="region of interest" description="Disordered" evidence="1">
    <location>
        <begin position="916"/>
        <end position="948"/>
    </location>
</feature>
<keyword evidence="2" id="KW-1133">Transmembrane helix</keyword>
<dbReference type="InterPro" id="IPR019170">
    <property type="entry name" value="Meckelin"/>
</dbReference>
<feature type="signal peptide" evidence="3">
    <location>
        <begin position="1"/>
        <end position="19"/>
    </location>
</feature>
<feature type="transmembrane region" description="Helical" evidence="2">
    <location>
        <begin position="785"/>
        <end position="806"/>
    </location>
</feature>
<accession>A0A8J2SD35</accession>
<feature type="chain" id="PRO_5035227538" description="Meckelin" evidence="3">
    <location>
        <begin position="20"/>
        <end position="1127"/>
    </location>
</feature>
<dbReference type="GO" id="GO:0036038">
    <property type="term" value="C:MKS complex"/>
    <property type="evidence" value="ECO:0007669"/>
    <property type="project" value="InterPro"/>
</dbReference>
<feature type="transmembrane region" description="Helical" evidence="2">
    <location>
        <begin position="610"/>
        <end position="630"/>
    </location>
</feature>
<dbReference type="EMBL" id="CAKKNE010000002">
    <property type="protein sequence ID" value="CAH0367473.1"/>
    <property type="molecule type" value="Genomic_DNA"/>
</dbReference>
<feature type="compositionally biased region" description="Basic and acidic residues" evidence="1">
    <location>
        <begin position="919"/>
        <end position="932"/>
    </location>
</feature>
<evidence type="ECO:0000313" key="4">
    <source>
        <dbReference type="EMBL" id="CAH0367473.1"/>
    </source>
</evidence>
<evidence type="ECO:0000256" key="1">
    <source>
        <dbReference type="SAM" id="MobiDB-lite"/>
    </source>
</evidence>
<protein>
    <recommendedName>
        <fullName evidence="6">Meckelin</fullName>
    </recommendedName>
</protein>
<feature type="transmembrane region" description="Helical" evidence="2">
    <location>
        <begin position="580"/>
        <end position="598"/>
    </location>
</feature>
<comment type="caution">
    <text evidence="4">The sequence shown here is derived from an EMBL/GenBank/DDBJ whole genome shotgun (WGS) entry which is preliminary data.</text>
</comment>
<dbReference type="PANTHER" id="PTHR21274:SF0">
    <property type="entry name" value="MECKELIN"/>
    <property type="match status" value="1"/>
</dbReference>
<gene>
    <name evidence="4" type="ORF">PECAL_2P04950</name>
</gene>
<reference evidence="4" key="1">
    <citation type="submission" date="2021-11" db="EMBL/GenBank/DDBJ databases">
        <authorList>
            <consortium name="Genoscope - CEA"/>
            <person name="William W."/>
        </authorList>
    </citation>
    <scope>NUCLEOTIDE SEQUENCE</scope>
</reference>
<dbReference type="AlphaFoldDB" id="A0A8J2SD35"/>
<keyword evidence="2" id="KW-0812">Transmembrane</keyword>
<evidence type="ECO:0000313" key="5">
    <source>
        <dbReference type="Proteomes" id="UP000789595"/>
    </source>
</evidence>
<dbReference type="GO" id="GO:0060271">
    <property type="term" value="P:cilium assembly"/>
    <property type="evidence" value="ECO:0007669"/>
    <property type="project" value="InterPro"/>
</dbReference>